<dbReference type="SMART" id="SM01090">
    <property type="entry name" value="Copper-fist"/>
    <property type="match status" value="1"/>
</dbReference>
<keyword evidence="4" id="KW-0186">Copper</keyword>
<dbReference type="PRINTS" id="PR00617">
    <property type="entry name" value="COPPERFIST"/>
</dbReference>
<dbReference type="GeneID" id="77732919"/>
<comment type="caution">
    <text evidence="10">The sequence shown here is derived from an EMBL/GenBank/DDBJ whole genome shotgun (WGS) entry which is preliminary data.</text>
</comment>
<keyword evidence="5" id="KW-0805">Transcription regulation</keyword>
<evidence type="ECO:0000259" key="9">
    <source>
        <dbReference type="PROSITE" id="PS50073"/>
    </source>
</evidence>
<sequence length="474" mass="50311">MVLINEKKFACATCIKGHRVSGCTHTDRPLFEIKKKGRPSTQCKCCKDKRKSNSVHNACVCGDSAPVAPPPDHHAESSRASGSTTPIEAMESFETRKGQPGSSATFPNGLKDVHEMNAAVEALTGFAEDPMRSAERIVAHLLNPCTCKHTGICKCCEPKRPARKSLHSHTSSSHSHSSGRRTPDGNNHTEQLSFQHLPVPDMSPSNPHHPAHTSKHVHKTKLYSPYVHSAAARHTHTKRESLSRQGATSPRPLPLKPLGDMPTFLGALFQPDGTVSTEISRHALGLPGIHTFDALAAEAAKSEPMDWEETIAKAAAHTSEDVDMPLAFPTVEDAQIGACTCGEDCRCPGCITHPNASGDVGQGGSCADAGCKSSFDCSDHLHIPAGMTSIEHLLATAAANVPAPSRKRTIGLSPLDTSIAPPSAGFSPDAAANSGYVQLKPLECCNGRCQCRPGECVCEKDCCGCCVRCACGED</sequence>
<dbReference type="GO" id="GO:0005507">
    <property type="term" value="F:copper ion binding"/>
    <property type="evidence" value="ECO:0007669"/>
    <property type="project" value="InterPro"/>
</dbReference>
<dbReference type="InterPro" id="IPR001083">
    <property type="entry name" value="Cu_fist_DNA-bd_dom"/>
</dbReference>
<dbReference type="RefSeq" id="XP_052947363.1">
    <property type="nucleotide sequence ID" value="XM_053093714.1"/>
</dbReference>
<dbReference type="AlphaFoldDB" id="A0AA38HEF2"/>
<dbReference type="EMBL" id="JAKWFO010000004">
    <property type="protein sequence ID" value="KAI9637586.1"/>
    <property type="molecule type" value="Genomic_DNA"/>
</dbReference>
<dbReference type="GO" id="GO:0006878">
    <property type="term" value="P:intracellular copper ion homeostasis"/>
    <property type="evidence" value="ECO:0007669"/>
    <property type="project" value="TreeGrafter"/>
</dbReference>
<dbReference type="Pfam" id="PF00649">
    <property type="entry name" value="Copper-fist"/>
    <property type="match status" value="1"/>
</dbReference>
<evidence type="ECO:0000256" key="2">
    <source>
        <dbReference type="ARBA" id="ARBA00022723"/>
    </source>
</evidence>
<keyword evidence="2" id="KW-0479">Metal-binding</keyword>
<comment type="subcellular location">
    <subcellularLocation>
        <location evidence="1">Nucleus</location>
    </subcellularLocation>
</comment>
<reference evidence="10" key="1">
    <citation type="journal article" date="2022" name="G3 (Bethesda)">
        <title>High quality genome of the basidiomycete yeast Dioszegia hungarica PDD-24b-2 isolated from cloud water.</title>
        <authorList>
            <person name="Jarrige D."/>
            <person name="Haridas S."/>
            <person name="Bleykasten-Grosshans C."/>
            <person name="Joly M."/>
            <person name="Nadalig T."/>
            <person name="Sancelme M."/>
            <person name="Vuilleumier S."/>
            <person name="Grigoriev I.V."/>
            <person name="Amato P."/>
            <person name="Bringel F."/>
        </authorList>
    </citation>
    <scope>NUCLEOTIDE SEQUENCE</scope>
    <source>
        <strain evidence="10">PDD-24b-2</strain>
    </source>
</reference>
<organism evidence="10 11">
    <name type="scientific">Dioszegia hungarica</name>
    <dbReference type="NCBI Taxonomy" id="4972"/>
    <lineage>
        <taxon>Eukaryota</taxon>
        <taxon>Fungi</taxon>
        <taxon>Dikarya</taxon>
        <taxon>Basidiomycota</taxon>
        <taxon>Agaricomycotina</taxon>
        <taxon>Tremellomycetes</taxon>
        <taxon>Tremellales</taxon>
        <taxon>Bulleribasidiaceae</taxon>
        <taxon>Dioszegia</taxon>
    </lineage>
</organism>
<feature type="compositionally biased region" description="Basic residues" evidence="8">
    <location>
        <begin position="209"/>
        <end position="218"/>
    </location>
</feature>
<keyword evidence="11" id="KW-1185">Reference proteome</keyword>
<feature type="domain" description="Copper-fist" evidence="9">
    <location>
        <begin position="1"/>
        <end position="40"/>
    </location>
</feature>
<evidence type="ECO:0000256" key="8">
    <source>
        <dbReference type="SAM" id="MobiDB-lite"/>
    </source>
</evidence>
<evidence type="ECO:0000256" key="5">
    <source>
        <dbReference type="ARBA" id="ARBA00023015"/>
    </source>
</evidence>
<dbReference type="InterPro" id="IPR036395">
    <property type="entry name" value="Cu_fist_DNA-bd_dom_sf"/>
</dbReference>
<dbReference type="GO" id="GO:0000978">
    <property type="term" value="F:RNA polymerase II cis-regulatory region sequence-specific DNA binding"/>
    <property type="evidence" value="ECO:0007669"/>
    <property type="project" value="TreeGrafter"/>
</dbReference>
<feature type="compositionally biased region" description="Polar residues" evidence="8">
    <location>
        <begin position="184"/>
        <end position="194"/>
    </location>
</feature>
<dbReference type="Gene3D" id="3.90.430.10">
    <property type="entry name" value="Copper fist DNA-binding domain"/>
    <property type="match status" value="1"/>
</dbReference>
<name>A0AA38HEF2_9TREE</name>
<evidence type="ECO:0000256" key="6">
    <source>
        <dbReference type="ARBA" id="ARBA00023163"/>
    </source>
</evidence>
<evidence type="ECO:0000313" key="10">
    <source>
        <dbReference type="EMBL" id="KAI9637586.1"/>
    </source>
</evidence>
<keyword evidence="3" id="KW-0862">Zinc</keyword>
<dbReference type="SMART" id="SM00412">
    <property type="entry name" value="Cu_FIST"/>
    <property type="match status" value="1"/>
</dbReference>
<evidence type="ECO:0000313" key="11">
    <source>
        <dbReference type="Proteomes" id="UP001164286"/>
    </source>
</evidence>
<protein>
    <recommendedName>
        <fullName evidence="9">Copper-fist domain-containing protein</fullName>
    </recommendedName>
</protein>
<dbReference type="FunFam" id="3.90.430.10:FF:000001">
    <property type="entry name" value="Copper fist DNA-binding protein"/>
    <property type="match status" value="1"/>
</dbReference>
<evidence type="ECO:0000256" key="3">
    <source>
        <dbReference type="ARBA" id="ARBA00022833"/>
    </source>
</evidence>
<keyword evidence="7" id="KW-0539">Nucleus</keyword>
<dbReference type="GO" id="GO:0000981">
    <property type="term" value="F:DNA-binding transcription factor activity, RNA polymerase II-specific"/>
    <property type="evidence" value="ECO:0007669"/>
    <property type="project" value="TreeGrafter"/>
</dbReference>
<dbReference type="PANTHER" id="PTHR28088:SF5">
    <property type="entry name" value="TRANSCRIPTIONAL ACTIVATOR HAA1-RELATED"/>
    <property type="match status" value="1"/>
</dbReference>
<evidence type="ECO:0000256" key="4">
    <source>
        <dbReference type="ARBA" id="ARBA00023008"/>
    </source>
</evidence>
<evidence type="ECO:0000256" key="1">
    <source>
        <dbReference type="ARBA" id="ARBA00004123"/>
    </source>
</evidence>
<dbReference type="Proteomes" id="UP001164286">
    <property type="component" value="Unassembled WGS sequence"/>
</dbReference>
<dbReference type="GO" id="GO:0045944">
    <property type="term" value="P:positive regulation of transcription by RNA polymerase II"/>
    <property type="evidence" value="ECO:0007669"/>
    <property type="project" value="TreeGrafter"/>
</dbReference>
<dbReference type="PANTHER" id="PTHR28088">
    <property type="entry name" value="TRANSCRIPTIONAL ACTIVATOR HAA1-RELATED"/>
    <property type="match status" value="1"/>
</dbReference>
<feature type="region of interest" description="Disordered" evidence="8">
    <location>
        <begin position="230"/>
        <end position="257"/>
    </location>
</feature>
<dbReference type="GO" id="GO:0006879">
    <property type="term" value="P:intracellular iron ion homeostasis"/>
    <property type="evidence" value="ECO:0007669"/>
    <property type="project" value="TreeGrafter"/>
</dbReference>
<feature type="non-terminal residue" evidence="10">
    <location>
        <position position="474"/>
    </location>
</feature>
<evidence type="ECO:0000256" key="7">
    <source>
        <dbReference type="ARBA" id="ARBA00023242"/>
    </source>
</evidence>
<dbReference type="PROSITE" id="PS50073">
    <property type="entry name" value="COPPER_FIST_2"/>
    <property type="match status" value="1"/>
</dbReference>
<keyword evidence="6" id="KW-0804">Transcription</keyword>
<gene>
    <name evidence="10" type="ORF">MKK02DRAFT_9645</name>
</gene>
<dbReference type="InterPro" id="IPR051763">
    <property type="entry name" value="Copper_Homeo_Regul"/>
</dbReference>
<dbReference type="GO" id="GO:0005634">
    <property type="term" value="C:nucleus"/>
    <property type="evidence" value="ECO:0007669"/>
    <property type="project" value="UniProtKB-SubCell"/>
</dbReference>
<accession>A0AA38HEF2</accession>
<feature type="region of interest" description="Disordered" evidence="8">
    <location>
        <begin position="163"/>
        <end position="218"/>
    </location>
</feature>
<dbReference type="SUPFAM" id="SSF57879">
    <property type="entry name" value="Zinc domain conserved in yeast copper-regulated transcription factors"/>
    <property type="match status" value="1"/>
</dbReference>
<proteinExistence type="predicted"/>